<dbReference type="InterPro" id="IPR029787">
    <property type="entry name" value="Nucleotide_cyclase"/>
</dbReference>
<dbReference type="InterPro" id="IPR003660">
    <property type="entry name" value="HAMP_dom"/>
</dbReference>
<dbReference type="InterPro" id="IPR050706">
    <property type="entry name" value="Cyclic-di-GMP_PDE-like"/>
</dbReference>
<dbReference type="Gene3D" id="3.30.70.270">
    <property type="match status" value="1"/>
</dbReference>
<accession>A0A4Q8D0N6</accession>
<dbReference type="Gene3D" id="3.30.110.200">
    <property type="match status" value="1"/>
</dbReference>
<organism evidence="5 6">
    <name type="scientific">Spiribacter vilamensis</name>
    <dbReference type="NCBI Taxonomy" id="531306"/>
    <lineage>
        <taxon>Bacteria</taxon>
        <taxon>Pseudomonadati</taxon>
        <taxon>Pseudomonadota</taxon>
        <taxon>Gammaproteobacteria</taxon>
        <taxon>Chromatiales</taxon>
        <taxon>Ectothiorhodospiraceae</taxon>
        <taxon>Spiribacter</taxon>
    </lineage>
</organism>
<dbReference type="Pfam" id="PF00990">
    <property type="entry name" value="GGDEF"/>
    <property type="match status" value="1"/>
</dbReference>
<reference evidence="5 6" key="1">
    <citation type="submission" date="2019-02" db="EMBL/GenBank/DDBJ databases">
        <title>Genomic Encyclopedia of Type Strains, Phase IV (KMG-IV): sequencing the most valuable type-strain genomes for metagenomic binning, comparative biology and taxonomic classification.</title>
        <authorList>
            <person name="Goeker M."/>
        </authorList>
    </citation>
    <scope>NUCLEOTIDE SEQUENCE [LARGE SCALE GENOMIC DNA]</scope>
    <source>
        <strain evidence="5 6">DSM 21056</strain>
    </source>
</reference>
<sequence length="641" mass="70973">MALNRQLWIAIASVMIVAFISSIFISFQSAQGYFKEQLRYKNTDNASILALSLSRIEKDPVLIDLMLAAQFDTGHYQRLELVGPDNESIAVRERDERRTREVPEWFADLAGLEVKPGVAQVSDGWQQYGTLYVESLGGFALEALWETTVELFFGFLAMAILLGLAGSLVLKRLTRPLVDVVRQAEALGNQRFVTTNEPNTLEFRRVVHAMNQLTGHVQGMLNDARGRVEAMRDRLQQDAVTGVGNRNRFDDVIAGLLSDSDRNARHAIFLLRLTNLEEINRVLGRQETDRLIRTVAGDLAAIAGRYQMQFNSREVLRLNGSDFALVLADALDARSIASELNEAMRDRSEHYKDDVAVKTVLSATYFGVDASRSTILTALDDGLARAEHRDGIFLEWVDDSDHAQLLYTSDEWRRILSNAIAERTFSSVYFPVQSLNGGLIHKEVMLRLDVKDKTLTAGQFLPWVRRFGLLPQLDLAVLEHEVSEVTGVSDAGCIAVNLSIETLLDETTRRQLIDLLATGQGQGIALSVEVPERSVLAYPVLFRDFCESVVPMGHNVGIEKAGQRLSDVDDLQALGLSYIKLDRSLTAGLADSADKQNYLRGVTGITRAVGLTVIAEGVQSHDEFDRLVDLGVDGAIGPGID</sequence>
<dbReference type="OrthoDB" id="5894408at2"/>
<dbReference type="RefSeq" id="WP_130503184.1">
    <property type="nucleotide sequence ID" value="NZ_SHLI01000001.1"/>
</dbReference>
<dbReference type="InterPro" id="IPR035919">
    <property type="entry name" value="EAL_sf"/>
</dbReference>
<comment type="caution">
    <text evidence="5">The sequence shown here is derived from an EMBL/GenBank/DDBJ whole genome shotgun (WGS) entry which is preliminary data.</text>
</comment>
<dbReference type="PROSITE" id="PS50887">
    <property type="entry name" value="GGDEF"/>
    <property type="match status" value="1"/>
</dbReference>
<dbReference type="Pfam" id="PF16448">
    <property type="entry name" value="LapD_MoxY_N"/>
    <property type="match status" value="1"/>
</dbReference>
<dbReference type="PROSITE" id="PS50885">
    <property type="entry name" value="HAMP"/>
    <property type="match status" value="1"/>
</dbReference>
<dbReference type="InterPro" id="IPR043128">
    <property type="entry name" value="Rev_trsase/Diguanyl_cyclase"/>
</dbReference>
<keyword evidence="6" id="KW-1185">Reference proteome</keyword>
<gene>
    <name evidence="5" type="ORF">EV698_1177</name>
</gene>
<dbReference type="GO" id="GO:0007165">
    <property type="term" value="P:signal transduction"/>
    <property type="evidence" value="ECO:0007669"/>
    <property type="project" value="InterPro"/>
</dbReference>
<dbReference type="InterPro" id="IPR000160">
    <property type="entry name" value="GGDEF_dom"/>
</dbReference>
<dbReference type="CDD" id="cd01948">
    <property type="entry name" value="EAL"/>
    <property type="match status" value="1"/>
</dbReference>
<dbReference type="GO" id="GO:0071111">
    <property type="term" value="F:cyclic-guanylate-specific phosphodiesterase activity"/>
    <property type="evidence" value="ECO:0007669"/>
    <property type="project" value="InterPro"/>
</dbReference>
<dbReference type="SUPFAM" id="SSF141868">
    <property type="entry name" value="EAL domain-like"/>
    <property type="match status" value="1"/>
</dbReference>
<evidence type="ECO:0000259" key="4">
    <source>
        <dbReference type="PROSITE" id="PS50887"/>
    </source>
</evidence>
<dbReference type="PANTHER" id="PTHR33121:SF79">
    <property type="entry name" value="CYCLIC DI-GMP PHOSPHODIESTERASE PDED-RELATED"/>
    <property type="match status" value="1"/>
</dbReference>
<dbReference type="InterPro" id="IPR001633">
    <property type="entry name" value="EAL_dom"/>
</dbReference>
<proteinExistence type="predicted"/>
<dbReference type="Proteomes" id="UP000292298">
    <property type="component" value="Unassembled WGS sequence"/>
</dbReference>
<dbReference type="InterPro" id="IPR032244">
    <property type="entry name" value="LapD_MoxY_N"/>
</dbReference>
<dbReference type="SMART" id="SM00052">
    <property type="entry name" value="EAL"/>
    <property type="match status" value="1"/>
</dbReference>
<evidence type="ECO:0000259" key="3">
    <source>
        <dbReference type="PROSITE" id="PS50885"/>
    </source>
</evidence>
<dbReference type="PROSITE" id="PS50883">
    <property type="entry name" value="EAL"/>
    <property type="match status" value="1"/>
</dbReference>
<protein>
    <submittedName>
        <fullName evidence="5">Diguanylate cyclase/phosphodiesterase</fullName>
    </submittedName>
</protein>
<evidence type="ECO:0000313" key="5">
    <source>
        <dbReference type="EMBL" id="RZU98911.1"/>
    </source>
</evidence>
<feature type="domain" description="GGDEF" evidence="4">
    <location>
        <begin position="264"/>
        <end position="399"/>
    </location>
</feature>
<dbReference type="Gene3D" id="6.20.270.20">
    <property type="entry name" value="LapD/MoxY periplasmic domain"/>
    <property type="match status" value="1"/>
</dbReference>
<evidence type="ECO:0000256" key="1">
    <source>
        <dbReference type="SAM" id="Phobius"/>
    </source>
</evidence>
<feature type="domain" description="HAMP" evidence="3">
    <location>
        <begin position="171"/>
        <end position="222"/>
    </location>
</feature>
<dbReference type="PANTHER" id="PTHR33121">
    <property type="entry name" value="CYCLIC DI-GMP PHOSPHODIESTERASE PDEF"/>
    <property type="match status" value="1"/>
</dbReference>
<keyword evidence="1" id="KW-1133">Transmembrane helix</keyword>
<dbReference type="Gene3D" id="3.20.20.450">
    <property type="entry name" value="EAL domain"/>
    <property type="match status" value="1"/>
</dbReference>
<dbReference type="SUPFAM" id="SSF55073">
    <property type="entry name" value="Nucleotide cyclase"/>
    <property type="match status" value="1"/>
</dbReference>
<feature type="domain" description="EAL" evidence="2">
    <location>
        <begin position="409"/>
        <end position="641"/>
    </location>
</feature>
<dbReference type="Pfam" id="PF00563">
    <property type="entry name" value="EAL"/>
    <property type="match status" value="1"/>
</dbReference>
<dbReference type="AlphaFoldDB" id="A0A4Q8D0N6"/>
<evidence type="ECO:0000313" key="6">
    <source>
        <dbReference type="Proteomes" id="UP000292298"/>
    </source>
</evidence>
<dbReference type="InterPro" id="IPR042461">
    <property type="entry name" value="LapD_MoxY_peri_C"/>
</dbReference>
<name>A0A4Q8D0N6_9GAMM</name>
<dbReference type="EMBL" id="SHLI01000001">
    <property type="protein sequence ID" value="RZU98911.1"/>
    <property type="molecule type" value="Genomic_DNA"/>
</dbReference>
<keyword evidence="1" id="KW-0812">Transmembrane</keyword>
<feature type="transmembrane region" description="Helical" evidence="1">
    <location>
        <begin position="7"/>
        <end position="27"/>
    </location>
</feature>
<dbReference type="SMART" id="SM00267">
    <property type="entry name" value="GGDEF"/>
    <property type="match status" value="1"/>
</dbReference>
<dbReference type="GO" id="GO:0016020">
    <property type="term" value="C:membrane"/>
    <property type="evidence" value="ECO:0007669"/>
    <property type="project" value="InterPro"/>
</dbReference>
<evidence type="ECO:0000259" key="2">
    <source>
        <dbReference type="PROSITE" id="PS50883"/>
    </source>
</evidence>
<keyword evidence="1" id="KW-0472">Membrane</keyword>